<dbReference type="PANTHER" id="PTHR21777:SF0">
    <property type="entry name" value="RCG55159-LIKE"/>
    <property type="match status" value="1"/>
</dbReference>
<dbReference type="InterPro" id="IPR026677">
    <property type="entry name" value="Spata31g1-like"/>
</dbReference>
<dbReference type="PANTHER" id="PTHR21777">
    <property type="entry name" value="RCG55159-LIKE"/>
    <property type="match status" value="1"/>
</dbReference>
<sequence>MEWRIGLFGAEGNMELLWGQLTHALACRHCGSNCLQSPGNLVTLFLFIVWQIRKWWQLGRWRQLQPWYSGDMMQGKLDAEVPTKCLSPQNILSLTHNELRLPSHMDEIRTMFKVETGLTASHLTTSMVGKPKENQRRTW</sequence>
<evidence type="ECO:0000313" key="2">
    <source>
        <dbReference type="Proteomes" id="UP000472268"/>
    </source>
</evidence>
<name>A0A673UZU1_SURSU</name>
<reference evidence="1" key="2">
    <citation type="submission" date="2025-08" db="UniProtKB">
        <authorList>
            <consortium name="Ensembl"/>
        </authorList>
    </citation>
    <scope>IDENTIFICATION</scope>
</reference>
<accession>A0A673UZU1</accession>
<keyword evidence="2" id="KW-1185">Reference proteome</keyword>
<evidence type="ECO:0000313" key="1">
    <source>
        <dbReference type="Ensembl" id="ENSSSUP00005026765.1"/>
    </source>
</evidence>
<reference evidence="1" key="3">
    <citation type="submission" date="2025-09" db="UniProtKB">
        <authorList>
            <consortium name="Ensembl"/>
        </authorList>
    </citation>
    <scope>IDENTIFICATION</scope>
</reference>
<protein>
    <submittedName>
        <fullName evidence="1">Uncharacterized protein</fullName>
    </submittedName>
</protein>
<reference evidence="1 2" key="1">
    <citation type="submission" date="2019-05" db="EMBL/GenBank/DDBJ databases">
        <title>A Chromosome-scale Meerkat (S. suricatta) Genome Assembly.</title>
        <authorList>
            <person name="Dudchenko O."/>
            <person name="Lieberman Aiden E."/>
            <person name="Tung J."/>
            <person name="Barreiro L.B."/>
            <person name="Clutton-Brock T.H."/>
        </authorList>
    </citation>
    <scope>NUCLEOTIDE SEQUENCE [LARGE SCALE GENOMIC DNA]</scope>
</reference>
<proteinExistence type="predicted"/>
<dbReference type="Ensembl" id="ENSSSUT00005030605.1">
    <property type="protein sequence ID" value="ENSSSUP00005026765.1"/>
    <property type="gene ID" value="ENSSSUG00005017380.1"/>
</dbReference>
<dbReference type="Proteomes" id="UP000472268">
    <property type="component" value="Chromosome 13"/>
</dbReference>
<organism evidence="1 2">
    <name type="scientific">Suricata suricatta</name>
    <name type="common">Meerkat</name>
    <dbReference type="NCBI Taxonomy" id="37032"/>
    <lineage>
        <taxon>Eukaryota</taxon>
        <taxon>Metazoa</taxon>
        <taxon>Chordata</taxon>
        <taxon>Craniata</taxon>
        <taxon>Vertebrata</taxon>
        <taxon>Euteleostomi</taxon>
        <taxon>Mammalia</taxon>
        <taxon>Eutheria</taxon>
        <taxon>Laurasiatheria</taxon>
        <taxon>Carnivora</taxon>
        <taxon>Feliformia</taxon>
        <taxon>Herpestidae</taxon>
        <taxon>Suricata</taxon>
    </lineage>
</organism>
<dbReference type="AlphaFoldDB" id="A0A673UZU1"/>